<evidence type="ECO:0000313" key="8">
    <source>
        <dbReference type="EMBL" id="GJT72714.1"/>
    </source>
</evidence>
<dbReference type="InterPro" id="IPR013103">
    <property type="entry name" value="RVT_2"/>
</dbReference>
<proteinExistence type="predicted"/>
<reference evidence="8" key="1">
    <citation type="journal article" date="2022" name="Int. J. Mol. Sci.">
        <title>Draft Genome of Tanacetum Coccineum: Genomic Comparison of Closely Related Tanacetum-Family Plants.</title>
        <authorList>
            <person name="Yamashiro T."/>
            <person name="Shiraishi A."/>
            <person name="Nakayama K."/>
            <person name="Satake H."/>
        </authorList>
    </citation>
    <scope>NUCLEOTIDE SEQUENCE</scope>
</reference>
<dbReference type="InterPro" id="IPR001584">
    <property type="entry name" value="Integrase_cat-core"/>
</dbReference>
<name>A0ABQ5GAS3_9ASTR</name>
<gene>
    <name evidence="8" type="ORF">Tco_1032000</name>
</gene>
<keyword evidence="1" id="KW-0645">Protease</keyword>
<dbReference type="PROSITE" id="PS50994">
    <property type="entry name" value="INTEGRASE"/>
    <property type="match status" value="1"/>
</dbReference>
<evidence type="ECO:0000256" key="1">
    <source>
        <dbReference type="ARBA" id="ARBA00022670"/>
    </source>
</evidence>
<comment type="caution">
    <text evidence="8">The sequence shown here is derived from an EMBL/GenBank/DDBJ whole genome shotgun (WGS) entry which is preliminary data.</text>
</comment>
<evidence type="ECO:0000256" key="4">
    <source>
        <dbReference type="ARBA" id="ARBA00022801"/>
    </source>
</evidence>
<feature type="coiled-coil region" evidence="5">
    <location>
        <begin position="205"/>
        <end position="239"/>
    </location>
</feature>
<feature type="domain" description="Integrase catalytic" evidence="7">
    <location>
        <begin position="622"/>
        <end position="718"/>
    </location>
</feature>
<sequence>MLLCKQEEAEVRLNAEQAYWKDDTDDESDDQELEAHYMYMAQIQRYFQIQVGQFGQSLMKSQCISYKNNNDNYNVFAMENEHPEQLESSNDIYLAEQGDTNITIDSLDICYDRVQDDQDDTDDLDQERDLLASLIQKLKNMEKYGTSEKSFQKSRNIVKEFEAFRKHSINLELDFTVQRKIKNDKSFKENQSKYLLKEREQYFEIQDLKAQLQDKGIAISELKKLIDKLKGKYVETKHNVVCIGMYKVHTKPNQTRTPQLHQDIRKTNKRVSFSTGVIPTTSVSRPQLKSNQLEDRVMSNNSQGKKQEVEDHRRNFKFSKNKTSVTACNDSLNAKTLNVNFVCVTCGKCVLNDNHDLCVLHYINGVNSRTRQPMAVPISTREPKHNVNQSVATSSKKTVATDSTVKKSRHQTRKLYEQVSKTCSWWYPKYTPPGYNWKPKSQIGNVNPNLVEIILFIVDSGCSKHMTGNLKLLTNFVEKFLGTVKFGNDQIAPILGYGDLVQGTITIKRVYYVKGLNHNLFSVGQFYDADLEVAFRKEAIHQSNLINGKATSSQHGYGIVVLSHFKLRTPSTAFNRIYCEWPSKAEIRQRSSVFFLSKDETPRVLIDFLTLVQRGLHAQVTTVRTDKGTKFLNKTLHAYFAKEGIRHETSTARTPEQNGIVERRNRTLVEAARTMLSAAKVPLFFWAEAIATTCFTQNRSLVIPRHEKTPYHIINARKPSVKFFHIFGSLCYIVRDGENLDKMKEKAKGYAQKEGIDFEESFALVARLEAVRLFIAYAAHKSFTVYQMDVKTAFLYGPLKEEVYINQPDGFVDPYHPDKVYRLKKALYGLKQAPRAWYDELSNFLVSKGFSKGSIDPTLSTNPSWYLYNQAKYAQRYLRDGGDKLVSWSSKKQDCTSISSAKAEYVSLSACCAQVLWLRTQLTDYGFHFDKMPMYCDSKAAIAISCNPVQHSRTKHIDVRYHFIKEKVEKGIVELFFVRTEYQLADLFTKALLEDRFKYLVRRLGMRCLTPEELEVLAIESA</sequence>
<evidence type="ECO:0000256" key="3">
    <source>
        <dbReference type="ARBA" id="ARBA00022750"/>
    </source>
</evidence>
<keyword evidence="9" id="KW-1185">Reference proteome</keyword>
<dbReference type="CDD" id="cd09272">
    <property type="entry name" value="RNase_HI_RT_Ty1"/>
    <property type="match status" value="1"/>
</dbReference>
<dbReference type="Pfam" id="PF22936">
    <property type="entry name" value="Pol_BBD"/>
    <property type="match status" value="1"/>
</dbReference>
<dbReference type="SUPFAM" id="SSF53098">
    <property type="entry name" value="Ribonuclease H-like"/>
    <property type="match status" value="1"/>
</dbReference>
<dbReference type="InterPro" id="IPR012337">
    <property type="entry name" value="RNaseH-like_sf"/>
</dbReference>
<dbReference type="InterPro" id="IPR054722">
    <property type="entry name" value="PolX-like_BBD"/>
</dbReference>
<dbReference type="Pfam" id="PF07727">
    <property type="entry name" value="RVT_2"/>
    <property type="match status" value="1"/>
</dbReference>
<dbReference type="PANTHER" id="PTHR42648">
    <property type="entry name" value="TRANSPOSASE, PUTATIVE-RELATED"/>
    <property type="match status" value="1"/>
</dbReference>
<feature type="region of interest" description="Disordered" evidence="6">
    <location>
        <begin position="382"/>
        <end position="406"/>
    </location>
</feature>
<dbReference type="Proteomes" id="UP001151760">
    <property type="component" value="Unassembled WGS sequence"/>
</dbReference>
<dbReference type="InterPro" id="IPR036397">
    <property type="entry name" value="RNaseH_sf"/>
</dbReference>
<reference evidence="8" key="2">
    <citation type="submission" date="2022-01" db="EMBL/GenBank/DDBJ databases">
        <authorList>
            <person name="Yamashiro T."/>
            <person name="Shiraishi A."/>
            <person name="Satake H."/>
            <person name="Nakayama K."/>
        </authorList>
    </citation>
    <scope>NUCLEOTIDE SEQUENCE</scope>
</reference>
<dbReference type="Gene3D" id="3.30.420.10">
    <property type="entry name" value="Ribonuclease H-like superfamily/Ribonuclease H"/>
    <property type="match status" value="1"/>
</dbReference>
<evidence type="ECO:0000313" key="9">
    <source>
        <dbReference type="Proteomes" id="UP001151760"/>
    </source>
</evidence>
<evidence type="ECO:0000259" key="7">
    <source>
        <dbReference type="PROSITE" id="PS50994"/>
    </source>
</evidence>
<keyword evidence="4" id="KW-0378">Hydrolase</keyword>
<keyword evidence="5" id="KW-0175">Coiled coil</keyword>
<keyword evidence="2" id="KW-0479">Metal-binding</keyword>
<dbReference type="SUPFAM" id="SSF56672">
    <property type="entry name" value="DNA/RNA polymerases"/>
    <property type="match status" value="1"/>
</dbReference>
<dbReference type="PANTHER" id="PTHR42648:SF18">
    <property type="entry name" value="RETROTRANSPOSON, UNCLASSIFIED-LIKE PROTEIN"/>
    <property type="match status" value="1"/>
</dbReference>
<accession>A0ABQ5GAS3</accession>
<dbReference type="InterPro" id="IPR043502">
    <property type="entry name" value="DNA/RNA_pol_sf"/>
</dbReference>
<evidence type="ECO:0000256" key="5">
    <source>
        <dbReference type="SAM" id="Coils"/>
    </source>
</evidence>
<organism evidence="8 9">
    <name type="scientific">Tanacetum coccineum</name>
    <dbReference type="NCBI Taxonomy" id="301880"/>
    <lineage>
        <taxon>Eukaryota</taxon>
        <taxon>Viridiplantae</taxon>
        <taxon>Streptophyta</taxon>
        <taxon>Embryophyta</taxon>
        <taxon>Tracheophyta</taxon>
        <taxon>Spermatophyta</taxon>
        <taxon>Magnoliopsida</taxon>
        <taxon>eudicotyledons</taxon>
        <taxon>Gunneridae</taxon>
        <taxon>Pentapetalae</taxon>
        <taxon>asterids</taxon>
        <taxon>campanulids</taxon>
        <taxon>Asterales</taxon>
        <taxon>Asteraceae</taxon>
        <taxon>Asteroideae</taxon>
        <taxon>Anthemideae</taxon>
        <taxon>Anthemidinae</taxon>
        <taxon>Tanacetum</taxon>
    </lineage>
</organism>
<feature type="compositionally biased region" description="Polar residues" evidence="6">
    <location>
        <begin position="386"/>
        <end position="403"/>
    </location>
</feature>
<evidence type="ECO:0000256" key="6">
    <source>
        <dbReference type="SAM" id="MobiDB-lite"/>
    </source>
</evidence>
<dbReference type="InterPro" id="IPR039537">
    <property type="entry name" value="Retrotran_Ty1/copia-like"/>
</dbReference>
<dbReference type="EMBL" id="BQNB010018284">
    <property type="protein sequence ID" value="GJT72714.1"/>
    <property type="molecule type" value="Genomic_DNA"/>
</dbReference>
<keyword evidence="3" id="KW-0064">Aspartyl protease</keyword>
<protein>
    <submittedName>
        <fullName evidence="8">Retrovirus-related pol polyprotein from transposon TNT 1-94</fullName>
    </submittedName>
</protein>
<evidence type="ECO:0000256" key="2">
    <source>
        <dbReference type="ARBA" id="ARBA00022723"/>
    </source>
</evidence>